<reference evidence="1" key="1">
    <citation type="submission" date="2023-03" db="UniProtKB">
        <authorList>
            <consortium name="EnsemblPlants"/>
        </authorList>
    </citation>
    <scope>IDENTIFICATION</scope>
</reference>
<dbReference type="AlphaFoldDB" id="A0A9I9E2A6"/>
<dbReference type="EnsemblPlants" id="MELO3C027607.2.1">
    <property type="protein sequence ID" value="MELO3C027607.2.1"/>
    <property type="gene ID" value="MELO3C027607.2"/>
</dbReference>
<organism evidence="1">
    <name type="scientific">Cucumis melo</name>
    <name type="common">Muskmelon</name>
    <dbReference type="NCBI Taxonomy" id="3656"/>
    <lineage>
        <taxon>Eukaryota</taxon>
        <taxon>Viridiplantae</taxon>
        <taxon>Streptophyta</taxon>
        <taxon>Embryophyta</taxon>
        <taxon>Tracheophyta</taxon>
        <taxon>Spermatophyta</taxon>
        <taxon>Magnoliopsida</taxon>
        <taxon>eudicotyledons</taxon>
        <taxon>Gunneridae</taxon>
        <taxon>Pentapetalae</taxon>
        <taxon>rosids</taxon>
        <taxon>fabids</taxon>
        <taxon>Cucurbitales</taxon>
        <taxon>Cucurbitaceae</taxon>
        <taxon>Benincaseae</taxon>
        <taxon>Cucumis</taxon>
    </lineage>
</organism>
<evidence type="ECO:0000313" key="1">
    <source>
        <dbReference type="EnsemblPlants" id="MELO3C027607.2.1"/>
    </source>
</evidence>
<protein>
    <submittedName>
        <fullName evidence="1">Uncharacterized protein</fullName>
    </submittedName>
</protein>
<dbReference type="Gramene" id="MELO3C027607.2.1">
    <property type="protein sequence ID" value="MELO3C027607.2.1"/>
    <property type="gene ID" value="MELO3C027607.2"/>
</dbReference>
<sequence length="54" mass="5662">RRVGSGGERSDGGRSVRQGFGLCGLRRRKLRTGSGGGCSGPRQLGYGRRAAGVW</sequence>
<accession>A0A9I9E2A6</accession>
<proteinExistence type="predicted"/>
<name>A0A9I9E2A6_CUCME</name>